<feature type="transmembrane region" description="Helical" evidence="5">
    <location>
        <begin position="72"/>
        <end position="93"/>
    </location>
</feature>
<evidence type="ECO:0000256" key="3">
    <source>
        <dbReference type="ARBA" id="ARBA00022989"/>
    </source>
</evidence>
<feature type="transmembrane region" description="Helical" evidence="5">
    <location>
        <begin position="116"/>
        <end position="134"/>
    </location>
</feature>
<keyword evidence="8" id="KW-1185">Reference proteome</keyword>
<dbReference type="EMBL" id="BAAAPE010000001">
    <property type="protein sequence ID" value="GAA2063990.1"/>
    <property type="molecule type" value="Genomic_DNA"/>
</dbReference>
<gene>
    <name evidence="7" type="ORF">GCM10009801_08290</name>
</gene>
<keyword evidence="3 5" id="KW-1133">Transmembrane helix</keyword>
<evidence type="ECO:0000313" key="7">
    <source>
        <dbReference type="EMBL" id="GAA2063990.1"/>
    </source>
</evidence>
<evidence type="ECO:0000256" key="2">
    <source>
        <dbReference type="ARBA" id="ARBA00022692"/>
    </source>
</evidence>
<reference evidence="8" key="1">
    <citation type="journal article" date="2019" name="Int. J. Syst. Evol. Microbiol.">
        <title>The Global Catalogue of Microorganisms (GCM) 10K type strain sequencing project: providing services to taxonomists for standard genome sequencing and annotation.</title>
        <authorList>
            <consortium name="The Broad Institute Genomics Platform"/>
            <consortium name="The Broad Institute Genome Sequencing Center for Infectious Disease"/>
            <person name="Wu L."/>
            <person name="Ma J."/>
        </authorList>
    </citation>
    <scope>NUCLEOTIDE SEQUENCE [LARGE SCALE GENOMIC DNA]</scope>
    <source>
        <strain evidence="8">JCM 15478</strain>
    </source>
</reference>
<comment type="subcellular location">
    <subcellularLocation>
        <location evidence="1">Membrane</location>
        <topology evidence="1">Multi-pass membrane protein</topology>
    </subcellularLocation>
</comment>
<organism evidence="7 8">
    <name type="scientific">Streptomyces albiaxialis</name>
    <dbReference type="NCBI Taxonomy" id="329523"/>
    <lineage>
        <taxon>Bacteria</taxon>
        <taxon>Bacillati</taxon>
        <taxon>Actinomycetota</taxon>
        <taxon>Actinomycetes</taxon>
        <taxon>Kitasatosporales</taxon>
        <taxon>Streptomycetaceae</taxon>
        <taxon>Streptomyces</taxon>
    </lineage>
</organism>
<feature type="transmembrane region" description="Helical" evidence="5">
    <location>
        <begin position="146"/>
        <end position="171"/>
    </location>
</feature>
<evidence type="ECO:0000256" key="5">
    <source>
        <dbReference type="SAM" id="Phobius"/>
    </source>
</evidence>
<dbReference type="Proteomes" id="UP001500016">
    <property type="component" value="Unassembled WGS sequence"/>
</dbReference>
<dbReference type="Pfam" id="PF07291">
    <property type="entry name" value="MauE"/>
    <property type="match status" value="1"/>
</dbReference>
<name>A0ABP5H5T8_9ACTN</name>
<keyword evidence="2 5" id="KW-0812">Transmembrane</keyword>
<keyword evidence="4 5" id="KW-0472">Membrane</keyword>
<accession>A0ABP5H5T8</accession>
<dbReference type="InterPro" id="IPR009908">
    <property type="entry name" value="Methylamine_util_MauE"/>
</dbReference>
<evidence type="ECO:0000313" key="8">
    <source>
        <dbReference type="Proteomes" id="UP001500016"/>
    </source>
</evidence>
<dbReference type="RefSeq" id="WP_344524000.1">
    <property type="nucleotide sequence ID" value="NZ_BAAAPE010000001.1"/>
</dbReference>
<sequence>MDYALLTCRLLLGGIFVVSAASKLRGRVAFREFESAARGMGAPARFLRPVAVAVVAVECLIPPLLLVPPGGLPGLLLSGALLLVLTAALAGALRRGTRTSCACFGSSTAPVGRRHVARNAALLAVVAAGVPMSLSGAPELPAHPGGIATAAFAALVGGLLVVSLDALTALLTDAPATPRET</sequence>
<evidence type="ECO:0000256" key="4">
    <source>
        <dbReference type="ARBA" id="ARBA00023136"/>
    </source>
</evidence>
<evidence type="ECO:0000259" key="6">
    <source>
        <dbReference type="Pfam" id="PF07291"/>
    </source>
</evidence>
<comment type="caution">
    <text evidence="7">The sequence shown here is derived from an EMBL/GenBank/DDBJ whole genome shotgun (WGS) entry which is preliminary data.</text>
</comment>
<protein>
    <recommendedName>
        <fullName evidence="6">Methylamine utilisation protein MauE domain-containing protein</fullName>
    </recommendedName>
</protein>
<proteinExistence type="predicted"/>
<feature type="domain" description="Methylamine utilisation protein MauE" evidence="6">
    <location>
        <begin position="1"/>
        <end position="130"/>
    </location>
</feature>
<evidence type="ECO:0000256" key="1">
    <source>
        <dbReference type="ARBA" id="ARBA00004141"/>
    </source>
</evidence>